<organism evidence="1 2">
    <name type="scientific">Nonlabens xylanidelens</name>
    <dbReference type="NCBI Taxonomy" id="191564"/>
    <lineage>
        <taxon>Bacteria</taxon>
        <taxon>Pseudomonadati</taxon>
        <taxon>Bacteroidota</taxon>
        <taxon>Flavobacteriia</taxon>
        <taxon>Flavobacteriales</taxon>
        <taxon>Flavobacteriaceae</taxon>
        <taxon>Nonlabens</taxon>
    </lineage>
</organism>
<sequence>MIFKKSSHTAILVFAASGKKDAWRKGIKGGDVLFDTLTDQTVALASKTGLPYFVHTEKQQKGFDFGSRLSNSIQAVFEQGYDNVIAIGNDTPHLKLSHFKQAIGNLEQGVATIGPSQDGGFYLLGINKATFLKVENKENKESSFSKLPWKTSRLTCSLTDSFSNGLVLYKMLDKLIDLDASVDLRAILDYSLSLNEIILQLILLLVESDKSIASNSSVLYLIKDADVYYNKGSPCC</sequence>
<dbReference type="InterPro" id="IPR018641">
    <property type="entry name" value="Trfase_1_rSAM/seldom-assoc"/>
</dbReference>
<evidence type="ECO:0008006" key="3">
    <source>
        <dbReference type="Google" id="ProtNLM"/>
    </source>
</evidence>
<dbReference type="RefSeq" id="WP_104513881.1">
    <property type="nucleotide sequence ID" value="NZ_MQVW01000022.1"/>
</dbReference>
<dbReference type="PANTHER" id="PTHR36529:SF1">
    <property type="entry name" value="GLYCOSYLTRANSFERASE"/>
    <property type="match status" value="1"/>
</dbReference>
<reference evidence="1 2" key="1">
    <citation type="submission" date="2018-02" db="EMBL/GenBank/DDBJ databases">
        <title>Genomic Encyclopedia of Archaeal and Bacterial Type Strains, Phase II (KMG-II): from individual species to whole genera.</title>
        <authorList>
            <person name="Goeker M."/>
        </authorList>
    </citation>
    <scope>NUCLEOTIDE SEQUENCE [LARGE SCALE GENOMIC DNA]</scope>
    <source>
        <strain evidence="1 2">DSM 16809</strain>
    </source>
</reference>
<dbReference type="EMBL" id="PTJE01000001">
    <property type="protein sequence ID" value="PPK96309.1"/>
    <property type="molecule type" value="Genomic_DNA"/>
</dbReference>
<dbReference type="PANTHER" id="PTHR36529">
    <property type="entry name" value="SLL1095 PROTEIN"/>
    <property type="match status" value="1"/>
</dbReference>
<protein>
    <recommendedName>
        <fullName evidence="3">Glycosyltransferase A (GT-A) superfamily protein (DUF2064 family)</fullName>
    </recommendedName>
</protein>
<evidence type="ECO:0000313" key="1">
    <source>
        <dbReference type="EMBL" id="PPK96309.1"/>
    </source>
</evidence>
<dbReference type="SUPFAM" id="SSF53448">
    <property type="entry name" value="Nucleotide-diphospho-sugar transferases"/>
    <property type="match status" value="1"/>
</dbReference>
<dbReference type="OrthoDB" id="9798250at2"/>
<comment type="caution">
    <text evidence="1">The sequence shown here is derived from an EMBL/GenBank/DDBJ whole genome shotgun (WGS) entry which is preliminary data.</text>
</comment>
<proteinExistence type="predicted"/>
<keyword evidence="2" id="KW-1185">Reference proteome</keyword>
<name>A0A2S6IPZ6_9FLAO</name>
<dbReference type="Pfam" id="PF09837">
    <property type="entry name" value="DUF2064"/>
    <property type="match status" value="1"/>
</dbReference>
<dbReference type="InterPro" id="IPR029044">
    <property type="entry name" value="Nucleotide-diphossugar_trans"/>
</dbReference>
<dbReference type="Gene3D" id="3.90.550.10">
    <property type="entry name" value="Spore Coat Polysaccharide Biosynthesis Protein SpsA, Chain A"/>
    <property type="match status" value="1"/>
</dbReference>
<gene>
    <name evidence="1" type="ORF">LY01_00127</name>
</gene>
<dbReference type="AlphaFoldDB" id="A0A2S6IPZ6"/>
<accession>A0A2S6IPZ6</accession>
<evidence type="ECO:0000313" key="2">
    <source>
        <dbReference type="Proteomes" id="UP000239002"/>
    </source>
</evidence>
<dbReference type="Proteomes" id="UP000239002">
    <property type="component" value="Unassembled WGS sequence"/>
</dbReference>